<feature type="region of interest" description="Disordered" evidence="2">
    <location>
        <begin position="255"/>
        <end position="310"/>
    </location>
</feature>
<keyword evidence="5" id="KW-1185">Reference proteome</keyword>
<evidence type="ECO:0000256" key="1">
    <source>
        <dbReference type="PROSITE-ProRule" id="PRU00047"/>
    </source>
</evidence>
<dbReference type="GO" id="GO:0003676">
    <property type="term" value="F:nucleic acid binding"/>
    <property type="evidence" value="ECO:0007669"/>
    <property type="project" value="InterPro"/>
</dbReference>
<dbReference type="SUPFAM" id="SSF57756">
    <property type="entry name" value="Retrovirus zinc finger-like domains"/>
    <property type="match status" value="1"/>
</dbReference>
<accession>A0A292PQP8</accession>
<dbReference type="GO" id="GO:0008270">
    <property type="term" value="F:zinc ion binding"/>
    <property type="evidence" value="ECO:0007669"/>
    <property type="project" value="UniProtKB-KW"/>
</dbReference>
<name>A0A292PQP8_9PEZI</name>
<keyword evidence="1" id="KW-0862">Zinc</keyword>
<protein>
    <recommendedName>
        <fullName evidence="3">CCHC-type domain-containing protein</fullName>
    </recommendedName>
</protein>
<organism evidence="4 5">
    <name type="scientific">Tuber aestivum</name>
    <name type="common">summer truffle</name>
    <dbReference type="NCBI Taxonomy" id="59557"/>
    <lineage>
        <taxon>Eukaryota</taxon>
        <taxon>Fungi</taxon>
        <taxon>Dikarya</taxon>
        <taxon>Ascomycota</taxon>
        <taxon>Pezizomycotina</taxon>
        <taxon>Pezizomycetes</taxon>
        <taxon>Pezizales</taxon>
        <taxon>Tuberaceae</taxon>
        <taxon>Tuber</taxon>
    </lineage>
</organism>
<feature type="domain" description="CCHC-type" evidence="3">
    <location>
        <begin position="228"/>
        <end position="241"/>
    </location>
</feature>
<evidence type="ECO:0000256" key="2">
    <source>
        <dbReference type="SAM" id="MobiDB-lite"/>
    </source>
</evidence>
<reference evidence="4" key="1">
    <citation type="submission" date="2015-10" db="EMBL/GenBank/DDBJ databases">
        <authorList>
            <person name="Regsiter A."/>
            <person name="william w."/>
        </authorList>
    </citation>
    <scope>NUCLEOTIDE SEQUENCE</scope>
    <source>
        <strain evidence="4">Montdore</strain>
    </source>
</reference>
<keyword evidence="1" id="KW-0863">Zinc-finger</keyword>
<gene>
    <name evidence="4" type="ORF">GSTUAT00006046001</name>
</gene>
<dbReference type="AlphaFoldDB" id="A0A292PQP8"/>
<evidence type="ECO:0000259" key="3">
    <source>
        <dbReference type="PROSITE" id="PS50158"/>
    </source>
</evidence>
<dbReference type="EMBL" id="LN891067">
    <property type="protein sequence ID" value="CUS09856.1"/>
    <property type="molecule type" value="Genomic_DNA"/>
</dbReference>
<dbReference type="InterPro" id="IPR036875">
    <property type="entry name" value="Znf_CCHC_sf"/>
</dbReference>
<proteinExistence type="predicted"/>
<evidence type="ECO:0000313" key="5">
    <source>
        <dbReference type="Proteomes" id="UP001412239"/>
    </source>
</evidence>
<feature type="compositionally biased region" description="Basic and acidic residues" evidence="2">
    <location>
        <begin position="181"/>
        <end position="190"/>
    </location>
</feature>
<feature type="compositionally biased region" description="Basic and acidic residues" evidence="2">
    <location>
        <begin position="209"/>
        <end position="218"/>
    </location>
</feature>
<dbReference type="InterPro" id="IPR001878">
    <property type="entry name" value="Znf_CCHC"/>
</dbReference>
<keyword evidence="1" id="KW-0479">Metal-binding</keyword>
<evidence type="ECO:0000313" key="4">
    <source>
        <dbReference type="EMBL" id="CUS09856.1"/>
    </source>
</evidence>
<sequence>MDKINLVIPLLEDQARNWYLGIHAHINREAARRAGMPFNKNGPLRTWKGFRERLEQSHGGDNVNRDKNLLAWNSLVMTPHQSAPYLDKIIDLMYKLNYTDHQQVKDKVRAGISSELRKSWALMTPHPETLDDYLDLLRKVGHNREDDKRFGHLNEDKPTKPRERREKETSKPSGRFKKKEKGSGWKDNKTRKTANVGAGKQAGTSEYAIAHRDIPQTLTEKRRNNKQCTKCGREGHFWRQCSVTSRVVHAVRNTAGVKRSRPKAESSTSGNKRLKRIEASRPPPSGPKLLEARKPSPTIMEVDTGDELDL</sequence>
<feature type="region of interest" description="Disordered" evidence="2">
    <location>
        <begin position="147"/>
        <end position="218"/>
    </location>
</feature>
<dbReference type="PROSITE" id="PS50158">
    <property type="entry name" value="ZF_CCHC"/>
    <property type="match status" value="1"/>
</dbReference>
<feature type="compositionally biased region" description="Basic and acidic residues" evidence="2">
    <location>
        <begin position="147"/>
        <end position="170"/>
    </location>
</feature>
<dbReference type="Proteomes" id="UP001412239">
    <property type="component" value="Unassembled WGS sequence"/>
</dbReference>